<keyword evidence="6" id="KW-1185">Reference proteome</keyword>
<dbReference type="AlphaFoldDB" id="A0A6B0SDJ4"/>
<dbReference type="PANTHER" id="PTHR23268">
    <property type="entry name" value="T-CELL RECEPTOR BETA CHAIN"/>
    <property type="match status" value="1"/>
</dbReference>
<proteinExistence type="predicted"/>
<dbReference type="Proteomes" id="UP000322234">
    <property type="component" value="Unassembled WGS sequence"/>
</dbReference>
<dbReference type="Gene3D" id="2.60.40.10">
    <property type="entry name" value="Immunoglobulins"/>
    <property type="match status" value="3"/>
</dbReference>
<feature type="chain" id="PRO_5025505244" description="Ig-like domain-containing protein" evidence="3">
    <location>
        <begin position="22"/>
        <end position="362"/>
    </location>
</feature>
<name>A0A6B0SDJ4_9CETA</name>
<feature type="signal peptide" evidence="3">
    <location>
        <begin position="1"/>
        <end position="21"/>
    </location>
</feature>
<keyword evidence="2" id="KW-0391">Immunity</keyword>
<dbReference type="PROSITE" id="PS50835">
    <property type="entry name" value="IG_LIKE"/>
    <property type="match status" value="2"/>
</dbReference>
<dbReference type="InterPro" id="IPR003599">
    <property type="entry name" value="Ig_sub"/>
</dbReference>
<keyword evidence="1 3" id="KW-0732">Signal</keyword>
<dbReference type="InterPro" id="IPR050413">
    <property type="entry name" value="TCR_beta_variable"/>
</dbReference>
<feature type="domain" description="Ig-like" evidence="4">
    <location>
        <begin position="21"/>
        <end position="115"/>
    </location>
</feature>
<sequence length="362" mass="40635">MGNQVICCVALCLFGAGTVAGGVTQTPKYLLKKEGGALTLECEQDFDYDSMYWYRQDPGLGLRQIFFSQFVNTAQKEDIAKGYSASREKKPFFPLTVTSAQKNQTALYLCAASSGLSALVSQQPRRAVSKTGASVTIECHALDFEASTVFWYRQFPKRGLVLMATSNVGSDATYEQGYNKDKIPISQPNLTFSSLMVTHVDPADSSLYFCGARDTALGRDQRPRQESCAVETMIDNSKLFCLRGKGKGKSTRNSERAESGERKLKQFEIHTSYLTSFLCPPRLCNVSLIFHMMTTKSSMDTEVTQSPSHLVKGKDQKAKMDYVPIKGHSYVYWYRKKLEEALEFLVFFQKQDIVEDTSMFKQ</sequence>
<dbReference type="Pfam" id="PF07686">
    <property type="entry name" value="V-set"/>
    <property type="match status" value="2"/>
</dbReference>
<evidence type="ECO:0000313" key="6">
    <source>
        <dbReference type="Proteomes" id="UP000322234"/>
    </source>
</evidence>
<reference evidence="5" key="1">
    <citation type="submission" date="2019-10" db="EMBL/GenBank/DDBJ databases">
        <title>The sequence and de novo assembly of the wild yak genome.</title>
        <authorList>
            <person name="Liu Y."/>
        </authorList>
    </citation>
    <scope>NUCLEOTIDE SEQUENCE [LARGE SCALE GENOMIC DNA]</scope>
    <source>
        <strain evidence="5">WY2019</strain>
    </source>
</reference>
<dbReference type="SMART" id="SM00406">
    <property type="entry name" value="IGv"/>
    <property type="match status" value="2"/>
</dbReference>
<protein>
    <recommendedName>
        <fullName evidence="4">Ig-like domain-containing protein</fullName>
    </recommendedName>
</protein>
<organism evidence="5 6">
    <name type="scientific">Bos mutus</name>
    <name type="common">wild yak</name>
    <dbReference type="NCBI Taxonomy" id="72004"/>
    <lineage>
        <taxon>Eukaryota</taxon>
        <taxon>Metazoa</taxon>
        <taxon>Chordata</taxon>
        <taxon>Craniata</taxon>
        <taxon>Vertebrata</taxon>
        <taxon>Euteleostomi</taxon>
        <taxon>Mammalia</taxon>
        <taxon>Eutheria</taxon>
        <taxon>Laurasiatheria</taxon>
        <taxon>Artiodactyla</taxon>
        <taxon>Ruminantia</taxon>
        <taxon>Pecora</taxon>
        <taxon>Bovidae</taxon>
        <taxon>Bovinae</taxon>
        <taxon>Bos</taxon>
    </lineage>
</organism>
<evidence type="ECO:0000256" key="1">
    <source>
        <dbReference type="ARBA" id="ARBA00022729"/>
    </source>
</evidence>
<dbReference type="InterPro" id="IPR007110">
    <property type="entry name" value="Ig-like_dom"/>
</dbReference>
<evidence type="ECO:0000259" key="4">
    <source>
        <dbReference type="PROSITE" id="PS50835"/>
    </source>
</evidence>
<dbReference type="EMBL" id="VBQZ03000443">
    <property type="protein sequence ID" value="MXQ99415.1"/>
    <property type="molecule type" value="Genomic_DNA"/>
</dbReference>
<dbReference type="GO" id="GO:0007166">
    <property type="term" value="P:cell surface receptor signaling pathway"/>
    <property type="evidence" value="ECO:0007669"/>
    <property type="project" value="TreeGrafter"/>
</dbReference>
<comment type="caution">
    <text evidence="5">The sequence shown here is derived from an EMBL/GenBank/DDBJ whole genome shotgun (WGS) entry which is preliminary data.</text>
</comment>
<accession>A0A6B0SDJ4</accession>
<gene>
    <name evidence="5" type="ORF">E5288_WYG009975</name>
</gene>
<dbReference type="InterPro" id="IPR013783">
    <property type="entry name" value="Ig-like_fold"/>
</dbReference>
<dbReference type="SMART" id="SM00409">
    <property type="entry name" value="IG"/>
    <property type="match status" value="2"/>
</dbReference>
<dbReference type="GO" id="GO:0005886">
    <property type="term" value="C:plasma membrane"/>
    <property type="evidence" value="ECO:0007669"/>
    <property type="project" value="TreeGrafter"/>
</dbReference>
<dbReference type="InterPro" id="IPR036179">
    <property type="entry name" value="Ig-like_dom_sf"/>
</dbReference>
<dbReference type="SUPFAM" id="SSF48726">
    <property type="entry name" value="Immunoglobulin"/>
    <property type="match status" value="3"/>
</dbReference>
<feature type="domain" description="Ig-like" evidence="4">
    <location>
        <begin position="118"/>
        <end position="227"/>
    </location>
</feature>
<dbReference type="GO" id="GO:0002376">
    <property type="term" value="P:immune system process"/>
    <property type="evidence" value="ECO:0007669"/>
    <property type="project" value="UniProtKB-KW"/>
</dbReference>
<evidence type="ECO:0000313" key="5">
    <source>
        <dbReference type="EMBL" id="MXQ99415.1"/>
    </source>
</evidence>
<dbReference type="PANTHER" id="PTHR23268:SF28">
    <property type="entry name" value="T CELL RECEPTOR BETA VARIABLE 19"/>
    <property type="match status" value="1"/>
</dbReference>
<evidence type="ECO:0000256" key="2">
    <source>
        <dbReference type="ARBA" id="ARBA00022859"/>
    </source>
</evidence>
<dbReference type="InterPro" id="IPR013106">
    <property type="entry name" value="Ig_V-set"/>
</dbReference>
<evidence type="ECO:0000256" key="3">
    <source>
        <dbReference type="SAM" id="SignalP"/>
    </source>
</evidence>